<name>A0A914DW42_9BILA</name>
<reference evidence="6" key="1">
    <citation type="submission" date="2022-11" db="UniProtKB">
        <authorList>
            <consortium name="WormBaseParasite"/>
        </authorList>
    </citation>
    <scope>IDENTIFICATION</scope>
</reference>
<sequence>MASDQVIKKLSQRPDLNNTIYVSDESFDLMEKNKQSNQNDNKQKTNPNNQDFEYKVIIHGYNSDEIKFKIERNDIVIQAEHKEQRDKEQVYRKFERRVQIPEHIDKDSVKWNIDDKERSGIELKRDEIDTKEVEWNVKQRKFEKMELKLIKATHEKGHKAAEAFRDLNELFGEVTIDESTVRIWFRRFKSDNTSLEDEKGRGRPSDFDDQALLDAVEEDESLTTRILAEMFNVDQSTIVRRLKKLGKDWKLAGWVPHELTEHNKALDRLHAAIQVKRPRKKNNIVFHHDNAKPHVEARVIESIEDKGWDLLPHPPYSPTEAPTDYHVNRSMKNWMSNKVYEDLDELVDDDKAWIASKNRAFFEDGIDMLPAKWETVLEVDGEYAPE</sequence>
<dbReference type="InterPro" id="IPR008978">
    <property type="entry name" value="HSP20-like_chaperone"/>
</dbReference>
<dbReference type="Gene3D" id="1.10.10.10">
    <property type="entry name" value="Winged helix-like DNA-binding domain superfamily/Winged helix DNA-binding domain"/>
    <property type="match status" value="1"/>
</dbReference>
<dbReference type="InterPro" id="IPR041426">
    <property type="entry name" value="Mos1_HTH"/>
</dbReference>
<dbReference type="Gene3D" id="1.10.10.1450">
    <property type="match status" value="1"/>
</dbReference>
<dbReference type="SUPFAM" id="SSF49764">
    <property type="entry name" value="HSP20-like chaperones"/>
    <property type="match status" value="1"/>
</dbReference>
<keyword evidence="5" id="KW-1185">Reference proteome</keyword>
<comment type="similarity">
    <text evidence="1 2">Belongs to the small heat shock protein (HSP20) family.</text>
</comment>
<dbReference type="Pfam" id="PF00011">
    <property type="entry name" value="HSP20"/>
    <property type="match status" value="1"/>
</dbReference>
<dbReference type="PROSITE" id="PS01031">
    <property type="entry name" value="SHSP"/>
    <property type="match status" value="1"/>
</dbReference>
<dbReference type="InterPro" id="IPR036397">
    <property type="entry name" value="RNaseH_sf"/>
</dbReference>
<dbReference type="InterPro" id="IPR002068">
    <property type="entry name" value="A-crystallin/Hsp20_dom"/>
</dbReference>
<dbReference type="Gene3D" id="2.60.40.790">
    <property type="match status" value="1"/>
</dbReference>
<proteinExistence type="inferred from homology"/>
<dbReference type="Pfam" id="PF17906">
    <property type="entry name" value="HTH_48"/>
    <property type="match status" value="1"/>
</dbReference>
<evidence type="ECO:0000256" key="1">
    <source>
        <dbReference type="PROSITE-ProRule" id="PRU00285"/>
    </source>
</evidence>
<protein>
    <submittedName>
        <fullName evidence="6">SHSP domain-containing protein</fullName>
    </submittedName>
</protein>
<evidence type="ECO:0000256" key="2">
    <source>
        <dbReference type="RuleBase" id="RU003616"/>
    </source>
</evidence>
<evidence type="ECO:0000259" key="4">
    <source>
        <dbReference type="PROSITE" id="PS01031"/>
    </source>
</evidence>
<feature type="region of interest" description="Disordered" evidence="3">
    <location>
        <begin position="30"/>
        <end position="50"/>
    </location>
</feature>
<evidence type="ECO:0000313" key="6">
    <source>
        <dbReference type="WBParaSite" id="ACRNAN_scaffold4239.g9413.t1"/>
    </source>
</evidence>
<feature type="domain" description="SHSP" evidence="4">
    <location>
        <begin position="34"/>
        <end position="140"/>
    </location>
</feature>
<organism evidence="5 6">
    <name type="scientific">Acrobeloides nanus</name>
    <dbReference type="NCBI Taxonomy" id="290746"/>
    <lineage>
        <taxon>Eukaryota</taxon>
        <taxon>Metazoa</taxon>
        <taxon>Ecdysozoa</taxon>
        <taxon>Nematoda</taxon>
        <taxon>Chromadorea</taxon>
        <taxon>Rhabditida</taxon>
        <taxon>Tylenchina</taxon>
        <taxon>Cephalobomorpha</taxon>
        <taxon>Cephaloboidea</taxon>
        <taxon>Cephalobidae</taxon>
        <taxon>Acrobeloides</taxon>
    </lineage>
</organism>
<dbReference type="CDD" id="cd00298">
    <property type="entry name" value="ACD_sHsps_p23-like"/>
    <property type="match status" value="1"/>
</dbReference>
<dbReference type="Gene3D" id="3.30.420.10">
    <property type="entry name" value="Ribonuclease H-like superfamily/Ribonuclease H"/>
    <property type="match status" value="1"/>
</dbReference>
<dbReference type="AlphaFoldDB" id="A0A914DW42"/>
<evidence type="ECO:0000313" key="5">
    <source>
        <dbReference type="Proteomes" id="UP000887540"/>
    </source>
</evidence>
<dbReference type="InterPro" id="IPR036388">
    <property type="entry name" value="WH-like_DNA-bd_sf"/>
</dbReference>
<dbReference type="WBParaSite" id="ACRNAN_scaffold4239.g9413.t1">
    <property type="protein sequence ID" value="ACRNAN_scaffold4239.g9413.t1"/>
    <property type="gene ID" value="ACRNAN_scaffold4239.g9413"/>
</dbReference>
<dbReference type="PANTHER" id="PTHR46060">
    <property type="entry name" value="MARINER MOS1 TRANSPOSASE-LIKE PROTEIN"/>
    <property type="match status" value="1"/>
</dbReference>
<dbReference type="InterPro" id="IPR052709">
    <property type="entry name" value="Transposase-MT_Hybrid"/>
</dbReference>
<dbReference type="Proteomes" id="UP000887540">
    <property type="component" value="Unplaced"/>
</dbReference>
<accession>A0A914DW42</accession>
<evidence type="ECO:0000256" key="3">
    <source>
        <dbReference type="SAM" id="MobiDB-lite"/>
    </source>
</evidence>
<dbReference type="PANTHER" id="PTHR46060:SF2">
    <property type="entry name" value="HISTONE-LYSINE N-METHYLTRANSFERASE SETMAR"/>
    <property type="match status" value="1"/>
</dbReference>
<dbReference type="GO" id="GO:0003676">
    <property type="term" value="F:nucleic acid binding"/>
    <property type="evidence" value="ECO:0007669"/>
    <property type="project" value="InterPro"/>
</dbReference>